<dbReference type="PROSITE" id="PS50835">
    <property type="entry name" value="IG_LIKE"/>
    <property type="match status" value="1"/>
</dbReference>
<evidence type="ECO:0000256" key="7">
    <source>
        <dbReference type="SAM" id="SignalP"/>
    </source>
</evidence>
<organism evidence="9 10">
    <name type="scientific">Erinaceus europaeus</name>
    <name type="common">Western European hedgehog</name>
    <dbReference type="NCBI Taxonomy" id="9365"/>
    <lineage>
        <taxon>Eukaryota</taxon>
        <taxon>Metazoa</taxon>
        <taxon>Chordata</taxon>
        <taxon>Craniata</taxon>
        <taxon>Vertebrata</taxon>
        <taxon>Euteleostomi</taxon>
        <taxon>Mammalia</taxon>
        <taxon>Eutheria</taxon>
        <taxon>Laurasiatheria</taxon>
        <taxon>Eulipotyphla</taxon>
        <taxon>Erinaceidae</taxon>
        <taxon>Erinaceinae</taxon>
        <taxon>Erinaceus</taxon>
    </lineage>
</organism>
<feature type="compositionally biased region" description="Polar residues" evidence="5">
    <location>
        <begin position="342"/>
        <end position="359"/>
    </location>
</feature>
<sequence>MALLSRPHLCWVSWFLGSFSLLLSTCSTGAKNSGVPGAGLKDSKMWIPYTPLTGIQEGSVWFQVVLEQEAQLKEISWLFRAHSSYSLLLRIQPGAEDAPTWFSLQDKYRQRVHVPTITSLRIERLTREDSGQYRAQVLLSGGTTFEQVFLLTVYEPLMPPQILVVSPSITTDWCNVTLLCRVTGTTGDLNVTWESKGLPRELNPGGASGPAPHSWTLPVSLPQSQPNASVTCVVSNPVDQKMATKDLGQVCSLGSDGQETAVFSRVIPGIVVAALLVLGAGLLLWKKKGKKKKKEKMETGRGAGWQEDQEAPGDGIFYADLIPKEIKSQGNSERHLEEEQDVNTIYSEVQATGQATETI</sequence>
<feature type="transmembrane region" description="Helical" evidence="6">
    <location>
        <begin position="266"/>
        <end position="285"/>
    </location>
</feature>
<feature type="compositionally biased region" description="Basic and acidic residues" evidence="5">
    <location>
        <begin position="328"/>
        <end position="337"/>
    </location>
</feature>
<proteinExistence type="predicted"/>
<dbReference type="Gene3D" id="2.60.40.10">
    <property type="entry name" value="Immunoglobulins"/>
    <property type="match status" value="2"/>
</dbReference>
<dbReference type="GeneID" id="132541356"/>
<dbReference type="InterPro" id="IPR013783">
    <property type="entry name" value="Ig-like_fold"/>
</dbReference>
<keyword evidence="6" id="KW-1133">Transmembrane helix</keyword>
<feature type="signal peptide" evidence="7">
    <location>
        <begin position="1"/>
        <end position="30"/>
    </location>
</feature>
<evidence type="ECO:0000313" key="10">
    <source>
        <dbReference type="RefSeq" id="XP_060057649.1"/>
    </source>
</evidence>
<keyword evidence="9" id="KW-1185">Reference proteome</keyword>
<feature type="domain" description="Ig-like" evidence="8">
    <location>
        <begin position="160"/>
        <end position="244"/>
    </location>
</feature>
<feature type="region of interest" description="Disordered" evidence="5">
    <location>
        <begin position="328"/>
        <end position="359"/>
    </location>
</feature>
<evidence type="ECO:0000256" key="2">
    <source>
        <dbReference type="ARBA" id="ARBA00022729"/>
    </source>
</evidence>
<dbReference type="RefSeq" id="XP_060057649.1">
    <property type="nucleotide sequence ID" value="XM_060201666.1"/>
</dbReference>
<keyword evidence="2 7" id="KW-0732">Signal</keyword>
<evidence type="ECO:0000259" key="8">
    <source>
        <dbReference type="PROSITE" id="PS50835"/>
    </source>
</evidence>
<keyword evidence="4" id="KW-0325">Glycoprotein</keyword>
<dbReference type="PANTHER" id="PTHR12080">
    <property type="entry name" value="SIGNALING LYMPHOCYTIC ACTIVATION MOLECULE"/>
    <property type="match status" value="1"/>
</dbReference>
<reference evidence="10" key="1">
    <citation type="submission" date="2025-08" db="UniProtKB">
        <authorList>
            <consortium name="RefSeq"/>
        </authorList>
    </citation>
    <scope>IDENTIFICATION</scope>
</reference>
<evidence type="ECO:0000256" key="6">
    <source>
        <dbReference type="SAM" id="Phobius"/>
    </source>
</evidence>
<evidence type="ECO:0000256" key="3">
    <source>
        <dbReference type="ARBA" id="ARBA00023136"/>
    </source>
</evidence>
<comment type="subcellular location">
    <subcellularLocation>
        <location evidence="1">Membrane</location>
    </subcellularLocation>
</comment>
<gene>
    <name evidence="10" type="primary">LOC132541356</name>
</gene>
<feature type="chain" id="PRO_5046215442" evidence="7">
    <location>
        <begin position="31"/>
        <end position="359"/>
    </location>
</feature>
<evidence type="ECO:0000256" key="1">
    <source>
        <dbReference type="ARBA" id="ARBA00004370"/>
    </source>
</evidence>
<dbReference type="Proteomes" id="UP001652624">
    <property type="component" value="Chromosome 11"/>
</dbReference>
<evidence type="ECO:0000256" key="4">
    <source>
        <dbReference type="ARBA" id="ARBA00023180"/>
    </source>
</evidence>
<keyword evidence="6" id="KW-0812">Transmembrane</keyword>
<keyword evidence="3 6" id="KW-0472">Membrane</keyword>
<name>A0ABM3Y998_ERIEU</name>
<dbReference type="InterPro" id="IPR007110">
    <property type="entry name" value="Ig-like_dom"/>
</dbReference>
<accession>A0ABM3Y998</accession>
<evidence type="ECO:0000313" key="9">
    <source>
        <dbReference type="Proteomes" id="UP001652624"/>
    </source>
</evidence>
<dbReference type="InterPro" id="IPR003599">
    <property type="entry name" value="Ig_sub"/>
</dbReference>
<dbReference type="PANTHER" id="PTHR12080:SF110">
    <property type="entry name" value="IG-LIKE DOMAIN-CONTAINING PROTEIN"/>
    <property type="match status" value="1"/>
</dbReference>
<dbReference type="InterPro" id="IPR015631">
    <property type="entry name" value="CD2/SLAM_rcpt"/>
</dbReference>
<dbReference type="SMART" id="SM00409">
    <property type="entry name" value="IG"/>
    <property type="match status" value="1"/>
</dbReference>
<evidence type="ECO:0000256" key="5">
    <source>
        <dbReference type="SAM" id="MobiDB-lite"/>
    </source>
</evidence>
<dbReference type="SUPFAM" id="SSF48726">
    <property type="entry name" value="Immunoglobulin"/>
    <property type="match status" value="2"/>
</dbReference>
<dbReference type="InterPro" id="IPR036179">
    <property type="entry name" value="Ig-like_dom_sf"/>
</dbReference>
<protein>
    <submittedName>
        <fullName evidence="10">SLAM family member 5-like isoform X1</fullName>
    </submittedName>
</protein>